<protein>
    <recommendedName>
        <fullName evidence="3">3'(2'),5'-bisphosphate nucleotidase</fullName>
        <ecNumber evidence="3">3.1.3.7</ecNumber>
    </recommendedName>
</protein>
<keyword evidence="6" id="KW-0460">Magnesium</keyword>
<evidence type="ECO:0000313" key="10">
    <source>
        <dbReference type="EMBL" id="KAK9729550.1"/>
    </source>
</evidence>
<dbReference type="PRINTS" id="PR00377">
    <property type="entry name" value="IMPHPHTASES"/>
</dbReference>
<dbReference type="InterPro" id="IPR006239">
    <property type="entry name" value="DPNP"/>
</dbReference>
<comment type="caution">
    <text evidence="10">The sequence shown here is derived from an EMBL/GenBank/DDBJ whole genome shotgun (WGS) entry which is preliminary data.</text>
</comment>
<dbReference type="PROSITE" id="PS00629">
    <property type="entry name" value="IMP_1"/>
    <property type="match status" value="1"/>
</dbReference>
<dbReference type="PROSITE" id="PS00630">
    <property type="entry name" value="IMP_2"/>
    <property type="match status" value="1"/>
</dbReference>
<dbReference type="CDD" id="cd01517">
    <property type="entry name" value="PAP_phosphatase"/>
    <property type="match status" value="1"/>
</dbReference>
<dbReference type="PANTHER" id="PTHR43200">
    <property type="entry name" value="PHOSPHATASE"/>
    <property type="match status" value="1"/>
</dbReference>
<evidence type="ECO:0000256" key="3">
    <source>
        <dbReference type="ARBA" id="ARBA00012633"/>
    </source>
</evidence>
<dbReference type="SUPFAM" id="SSF56655">
    <property type="entry name" value="Carbohydrate phosphatase"/>
    <property type="match status" value="1"/>
</dbReference>
<keyword evidence="4" id="KW-0479">Metal-binding</keyword>
<comment type="similarity">
    <text evidence="2">Belongs to the inositol monophosphatase superfamily.</text>
</comment>
<keyword evidence="5 10" id="KW-0378">Hydrolase</keyword>
<dbReference type="Gene3D" id="3.40.190.80">
    <property type="match status" value="1"/>
</dbReference>
<dbReference type="InterPro" id="IPR000760">
    <property type="entry name" value="Inositol_monophosphatase-like"/>
</dbReference>
<dbReference type="GO" id="GO:0008441">
    <property type="term" value="F:3'(2'),5'-bisphosphate nucleotidase activity"/>
    <property type="evidence" value="ECO:0007669"/>
    <property type="project" value="UniProtKB-EC"/>
</dbReference>
<comment type="catalytic activity">
    <reaction evidence="8">
        <text>adenosine 3',5'-bisphosphate + H2O = AMP + phosphate</text>
        <dbReference type="Rhea" id="RHEA:10040"/>
        <dbReference type="ChEBI" id="CHEBI:15377"/>
        <dbReference type="ChEBI" id="CHEBI:43474"/>
        <dbReference type="ChEBI" id="CHEBI:58343"/>
        <dbReference type="ChEBI" id="CHEBI:456215"/>
        <dbReference type="EC" id="3.1.3.7"/>
    </reaction>
    <physiologicalReaction direction="left-to-right" evidence="8">
        <dbReference type="Rhea" id="RHEA:10041"/>
    </physiologicalReaction>
</comment>
<dbReference type="Proteomes" id="UP001479436">
    <property type="component" value="Unassembled WGS sequence"/>
</dbReference>
<dbReference type="Gene3D" id="3.30.540.10">
    <property type="entry name" value="Fructose-1,6-Bisphosphatase, subunit A, domain 1"/>
    <property type="match status" value="1"/>
</dbReference>
<sequence>MNRILASRAYNNFRCSFFRTMSSYAQEKTVAIDAVLRASRVCQNVFQKLVSNETITKKDKSPVTIADYSAQAVVNTILAKSFPNDPIVGEEDSKDLHGEDAANMREKIYDLANSVLEESQTIKELLDAIDRGCYSGGSKGRHWTLDPIDGTKGFLRGEQFAVCLALIVDGKVRLGVMGCPNLPVDAKNPEGEKGCLFVAVEGEGAFQRSFESNDLKPIKMSAVSSTSESSFCESVEAEHSSHSDAAQIAKLLNITRSPVRMDSQCKYCSISRGDADIYLRLPTRADYEEKIWDHASGDLLVKEAGGEVTDITGKPLDFSIGRTLKANKGVVASIASIHPEVLKAVQDVLSKKN</sequence>
<comment type="cofactor">
    <cofactor evidence="1">
        <name>Mg(2+)</name>
        <dbReference type="ChEBI" id="CHEBI:18420"/>
    </cofactor>
</comment>
<comment type="catalytic activity">
    <reaction evidence="9">
        <text>3'-phosphoadenylyl sulfate + H2O = adenosine 5'-phosphosulfate + phosphate</text>
        <dbReference type="Rhea" id="RHEA:77639"/>
        <dbReference type="ChEBI" id="CHEBI:15377"/>
        <dbReference type="ChEBI" id="CHEBI:43474"/>
        <dbReference type="ChEBI" id="CHEBI:58243"/>
        <dbReference type="ChEBI" id="CHEBI:58339"/>
        <dbReference type="EC" id="3.1.3.7"/>
    </reaction>
    <physiologicalReaction direction="left-to-right" evidence="9">
        <dbReference type="Rhea" id="RHEA:77640"/>
    </physiologicalReaction>
</comment>
<evidence type="ECO:0000313" key="11">
    <source>
        <dbReference type="Proteomes" id="UP001479436"/>
    </source>
</evidence>
<dbReference type="InterPro" id="IPR020550">
    <property type="entry name" value="Inositol_monophosphatase_CS"/>
</dbReference>
<dbReference type="EC" id="3.1.3.7" evidence="3"/>
<organism evidence="10 11">
    <name type="scientific">Basidiobolus ranarum</name>
    <dbReference type="NCBI Taxonomy" id="34480"/>
    <lineage>
        <taxon>Eukaryota</taxon>
        <taxon>Fungi</taxon>
        <taxon>Fungi incertae sedis</taxon>
        <taxon>Zoopagomycota</taxon>
        <taxon>Entomophthoromycotina</taxon>
        <taxon>Basidiobolomycetes</taxon>
        <taxon>Basidiobolales</taxon>
        <taxon>Basidiobolaceae</taxon>
        <taxon>Basidiobolus</taxon>
    </lineage>
</organism>
<evidence type="ECO:0000256" key="7">
    <source>
        <dbReference type="ARBA" id="ARBA00044466"/>
    </source>
</evidence>
<dbReference type="Pfam" id="PF00459">
    <property type="entry name" value="Inositol_P"/>
    <property type="match status" value="1"/>
</dbReference>
<dbReference type="NCBIfam" id="TIGR01330">
    <property type="entry name" value="bisphos_HAL2"/>
    <property type="match status" value="1"/>
</dbReference>
<keyword evidence="11" id="KW-1185">Reference proteome</keyword>
<comment type="catalytic activity">
    <reaction evidence="7">
        <text>adenosine 2',5'-bisphosphate + H2O = AMP + phosphate</text>
        <dbReference type="Rhea" id="RHEA:77643"/>
        <dbReference type="ChEBI" id="CHEBI:15377"/>
        <dbReference type="ChEBI" id="CHEBI:43474"/>
        <dbReference type="ChEBI" id="CHEBI:194156"/>
        <dbReference type="ChEBI" id="CHEBI:456215"/>
        <dbReference type="EC" id="3.1.3.7"/>
    </reaction>
    <physiologicalReaction direction="left-to-right" evidence="7">
        <dbReference type="Rhea" id="RHEA:77644"/>
    </physiologicalReaction>
</comment>
<name>A0ABR2WBL3_9FUNG</name>
<accession>A0ABR2WBL3</accession>
<proteinExistence type="inferred from homology"/>
<dbReference type="InterPro" id="IPR051090">
    <property type="entry name" value="Inositol_monoP_superfamily"/>
</dbReference>
<evidence type="ECO:0000256" key="1">
    <source>
        <dbReference type="ARBA" id="ARBA00001946"/>
    </source>
</evidence>
<dbReference type="EMBL" id="JASJQH010006879">
    <property type="protein sequence ID" value="KAK9729550.1"/>
    <property type="molecule type" value="Genomic_DNA"/>
</dbReference>
<evidence type="ECO:0000256" key="8">
    <source>
        <dbReference type="ARBA" id="ARBA00044479"/>
    </source>
</evidence>
<evidence type="ECO:0000256" key="6">
    <source>
        <dbReference type="ARBA" id="ARBA00022842"/>
    </source>
</evidence>
<reference evidence="10 11" key="1">
    <citation type="submission" date="2023-04" db="EMBL/GenBank/DDBJ databases">
        <title>Genome of Basidiobolus ranarum AG-B5.</title>
        <authorList>
            <person name="Stajich J.E."/>
            <person name="Carter-House D."/>
            <person name="Gryganskyi A."/>
        </authorList>
    </citation>
    <scope>NUCLEOTIDE SEQUENCE [LARGE SCALE GENOMIC DNA]</scope>
    <source>
        <strain evidence="10 11">AG-B5</strain>
    </source>
</reference>
<evidence type="ECO:0000256" key="9">
    <source>
        <dbReference type="ARBA" id="ARBA00044484"/>
    </source>
</evidence>
<dbReference type="PANTHER" id="PTHR43200:SF6">
    <property type="entry name" value="3'(2'),5'-BISPHOSPHATE NUCLEOTIDASE"/>
    <property type="match status" value="1"/>
</dbReference>
<evidence type="ECO:0000256" key="4">
    <source>
        <dbReference type="ARBA" id="ARBA00022723"/>
    </source>
</evidence>
<dbReference type="InterPro" id="IPR020583">
    <property type="entry name" value="Inositol_monoP_metal-BS"/>
</dbReference>
<evidence type="ECO:0000256" key="5">
    <source>
        <dbReference type="ARBA" id="ARBA00022801"/>
    </source>
</evidence>
<evidence type="ECO:0000256" key="2">
    <source>
        <dbReference type="ARBA" id="ARBA00009759"/>
    </source>
</evidence>
<gene>
    <name evidence="10" type="primary">MET22</name>
    <name evidence="10" type="ORF">K7432_000231</name>
</gene>